<dbReference type="AlphaFoldDB" id="A0A0B1RRC6"/>
<name>A0A0B1RRC6_OESDE</name>
<dbReference type="PANTHER" id="PTHR10791">
    <property type="entry name" value="RAG1-ACTIVATING PROTEIN 1"/>
    <property type="match status" value="1"/>
</dbReference>
<sequence>MCGFASQLALVLSLIGGMVAYVEYNANLNYLGMACMTFNILNFGSPLAGLGVVMRKRCVDTLPLPMCVANLLVSSQWFLYGNIVRDAYIMVSSIRREEIHVLADCQFLLLVPKPQAE</sequence>
<keyword evidence="11" id="KW-0333">Golgi apparatus</keyword>
<evidence type="ECO:0000256" key="9">
    <source>
        <dbReference type="ARBA" id="ARBA00022737"/>
    </source>
</evidence>
<evidence type="ECO:0000256" key="1">
    <source>
        <dbReference type="ARBA" id="ARBA00004651"/>
    </source>
</evidence>
<keyword evidence="12 13" id="KW-0472">Membrane</keyword>
<comment type="similarity">
    <text evidence="3">Belongs to the SWEET sugar transporter family.</text>
</comment>
<keyword evidence="6" id="KW-1003">Cell membrane</keyword>
<evidence type="ECO:0000256" key="6">
    <source>
        <dbReference type="ARBA" id="ARBA00022475"/>
    </source>
</evidence>
<comment type="subcellular location">
    <subcellularLocation>
        <location evidence="1">Cell membrane</location>
        <topology evidence="1">Multi-pass membrane protein</topology>
    </subcellularLocation>
    <subcellularLocation>
        <location evidence="2">Golgi apparatus membrane</location>
        <topology evidence="2">Multi-pass membrane protein</topology>
    </subcellularLocation>
</comment>
<evidence type="ECO:0000256" key="3">
    <source>
        <dbReference type="ARBA" id="ARBA00007809"/>
    </source>
</evidence>
<feature type="signal peptide" evidence="14">
    <location>
        <begin position="1"/>
        <end position="20"/>
    </location>
</feature>
<dbReference type="GO" id="GO:0005886">
    <property type="term" value="C:plasma membrane"/>
    <property type="evidence" value="ECO:0007669"/>
    <property type="project" value="UniProtKB-SubCell"/>
</dbReference>
<gene>
    <name evidence="15" type="ORF">OESDEN_25205</name>
</gene>
<dbReference type="Pfam" id="PF03083">
    <property type="entry name" value="MtN3_slv"/>
    <property type="match status" value="1"/>
</dbReference>
<protein>
    <recommendedName>
        <fullName evidence="4">Sugar transporter SWEET1</fullName>
    </recommendedName>
</protein>
<evidence type="ECO:0000256" key="14">
    <source>
        <dbReference type="SAM" id="SignalP"/>
    </source>
</evidence>
<dbReference type="InterPro" id="IPR047664">
    <property type="entry name" value="SWEET"/>
</dbReference>
<keyword evidence="9" id="KW-0677">Repeat</keyword>
<dbReference type="EMBL" id="KN613000">
    <property type="protein sequence ID" value="KHJ75179.1"/>
    <property type="molecule type" value="Genomic_DNA"/>
</dbReference>
<evidence type="ECO:0000256" key="5">
    <source>
        <dbReference type="ARBA" id="ARBA00022448"/>
    </source>
</evidence>
<dbReference type="Proteomes" id="UP000053660">
    <property type="component" value="Unassembled WGS sequence"/>
</dbReference>
<keyword evidence="16" id="KW-1185">Reference proteome</keyword>
<accession>A0A0B1RRC6</accession>
<evidence type="ECO:0000256" key="7">
    <source>
        <dbReference type="ARBA" id="ARBA00022597"/>
    </source>
</evidence>
<reference evidence="15 16" key="1">
    <citation type="submission" date="2014-03" db="EMBL/GenBank/DDBJ databases">
        <title>Draft genome of the hookworm Oesophagostomum dentatum.</title>
        <authorList>
            <person name="Mitreva M."/>
        </authorList>
    </citation>
    <scope>NUCLEOTIDE SEQUENCE [LARGE SCALE GENOMIC DNA]</scope>
    <source>
        <strain evidence="15 16">OD-Hann</strain>
    </source>
</reference>
<dbReference type="Gene3D" id="1.20.1280.290">
    <property type="match status" value="1"/>
</dbReference>
<dbReference type="InterPro" id="IPR004316">
    <property type="entry name" value="SWEET_rpt"/>
</dbReference>
<keyword evidence="14" id="KW-0732">Signal</keyword>
<evidence type="ECO:0000256" key="12">
    <source>
        <dbReference type="ARBA" id="ARBA00023136"/>
    </source>
</evidence>
<keyword evidence="10 13" id="KW-1133">Transmembrane helix</keyword>
<evidence type="ECO:0000256" key="10">
    <source>
        <dbReference type="ARBA" id="ARBA00022989"/>
    </source>
</evidence>
<dbReference type="FunFam" id="1.20.1280.290:FF:000004">
    <property type="entry name" value="Sugar transporter SWEET"/>
    <property type="match status" value="1"/>
</dbReference>
<evidence type="ECO:0000256" key="13">
    <source>
        <dbReference type="SAM" id="Phobius"/>
    </source>
</evidence>
<evidence type="ECO:0000313" key="16">
    <source>
        <dbReference type="Proteomes" id="UP000053660"/>
    </source>
</evidence>
<keyword evidence="8 13" id="KW-0812">Transmembrane</keyword>
<proteinExistence type="inferred from homology"/>
<feature type="chain" id="PRO_5002061108" description="Sugar transporter SWEET1" evidence="14">
    <location>
        <begin position="21"/>
        <end position="117"/>
    </location>
</feature>
<evidence type="ECO:0000256" key="4">
    <source>
        <dbReference type="ARBA" id="ARBA00021741"/>
    </source>
</evidence>
<dbReference type="OrthoDB" id="409725at2759"/>
<keyword evidence="7" id="KW-0762">Sugar transport</keyword>
<keyword evidence="5" id="KW-0813">Transport</keyword>
<evidence type="ECO:0000256" key="11">
    <source>
        <dbReference type="ARBA" id="ARBA00023034"/>
    </source>
</evidence>
<evidence type="ECO:0000313" key="15">
    <source>
        <dbReference type="EMBL" id="KHJ75179.1"/>
    </source>
</evidence>
<dbReference type="PANTHER" id="PTHR10791:SF43">
    <property type="entry name" value="SUGAR TRANSPORTER SWEET-RELATED"/>
    <property type="match status" value="1"/>
</dbReference>
<dbReference type="GO" id="GO:0051119">
    <property type="term" value="F:sugar transmembrane transporter activity"/>
    <property type="evidence" value="ECO:0007669"/>
    <property type="project" value="InterPro"/>
</dbReference>
<organism evidence="15 16">
    <name type="scientific">Oesophagostomum dentatum</name>
    <name type="common">Nodular worm</name>
    <dbReference type="NCBI Taxonomy" id="61180"/>
    <lineage>
        <taxon>Eukaryota</taxon>
        <taxon>Metazoa</taxon>
        <taxon>Ecdysozoa</taxon>
        <taxon>Nematoda</taxon>
        <taxon>Chromadorea</taxon>
        <taxon>Rhabditida</taxon>
        <taxon>Rhabditina</taxon>
        <taxon>Rhabditomorpha</taxon>
        <taxon>Strongyloidea</taxon>
        <taxon>Strongylidae</taxon>
        <taxon>Oesophagostomum</taxon>
    </lineage>
</organism>
<evidence type="ECO:0000256" key="8">
    <source>
        <dbReference type="ARBA" id="ARBA00022692"/>
    </source>
</evidence>
<dbReference type="GO" id="GO:0000139">
    <property type="term" value="C:Golgi membrane"/>
    <property type="evidence" value="ECO:0007669"/>
    <property type="project" value="UniProtKB-SubCell"/>
</dbReference>
<evidence type="ECO:0000256" key="2">
    <source>
        <dbReference type="ARBA" id="ARBA00004653"/>
    </source>
</evidence>
<feature type="transmembrane region" description="Helical" evidence="13">
    <location>
        <begin position="30"/>
        <end position="53"/>
    </location>
</feature>